<dbReference type="RefSeq" id="WP_057253773.1">
    <property type="nucleotide sequence ID" value="NZ_CZAO01000012.1"/>
</dbReference>
<sequence length="302" mass="35111">MNHTPLVTAIITTHNRNNLVGRAIESVLNQTYENLECIVVDDASVVSAEVVCKNYPVEFIYIPKKESKGGNHARNVGIKAAKGEYVAFLDDDDYWLPTKIEKQVALILEKQCALVYSNAKPEIIQGNNVTYVGYSLDYTKRGDMSKKIFMSICCLNITILAEKQKLFEVGLFDENIRFWQEYELTMRLAQVSPFYFVDEVLAVYRVDTKDTGRLTNKYNEWLKAVDYIYTKHKKYYSQLSFLGKYCARMTFVQDAIGRTRNSGLRFKKCIYIFLFYTIFIPARLILKIKRKSARKHYFLLCE</sequence>
<dbReference type="EMBL" id="CZAO01000012">
    <property type="protein sequence ID" value="CUP94858.1"/>
    <property type="molecule type" value="Genomic_DNA"/>
</dbReference>
<dbReference type="Proteomes" id="UP000095766">
    <property type="component" value="Unassembled WGS sequence"/>
</dbReference>
<keyword evidence="1" id="KW-0472">Membrane</keyword>
<gene>
    <name evidence="3" type="primary">kfoC_1</name>
    <name evidence="5" type="ORF">DW729_16980</name>
    <name evidence="4" type="ORF">DXC80_16940</name>
    <name evidence="3" type="ORF">ERS852510_02767</name>
</gene>
<keyword evidence="1" id="KW-0812">Transmembrane</keyword>
<keyword evidence="1" id="KW-1133">Transmembrane helix</keyword>
<dbReference type="PANTHER" id="PTHR22916">
    <property type="entry name" value="GLYCOSYLTRANSFERASE"/>
    <property type="match status" value="1"/>
</dbReference>
<keyword evidence="3" id="KW-0808">Transferase</keyword>
<dbReference type="Proteomes" id="UP000260795">
    <property type="component" value="Unassembled WGS sequence"/>
</dbReference>
<dbReference type="PANTHER" id="PTHR22916:SF3">
    <property type="entry name" value="UDP-GLCNAC:BETAGAL BETA-1,3-N-ACETYLGLUCOSAMINYLTRANSFERASE-LIKE PROTEIN 1"/>
    <property type="match status" value="1"/>
</dbReference>
<feature type="transmembrane region" description="Helical" evidence="1">
    <location>
        <begin position="270"/>
        <end position="286"/>
    </location>
</feature>
<evidence type="ECO:0000313" key="3">
    <source>
        <dbReference type="EMBL" id="CUP94858.1"/>
    </source>
</evidence>
<organism evidence="3 6">
    <name type="scientific">Bacteroides uniformis</name>
    <dbReference type="NCBI Taxonomy" id="820"/>
    <lineage>
        <taxon>Bacteria</taxon>
        <taxon>Pseudomonadati</taxon>
        <taxon>Bacteroidota</taxon>
        <taxon>Bacteroidia</taxon>
        <taxon>Bacteroidales</taxon>
        <taxon>Bacteroidaceae</taxon>
        <taxon>Bacteroides</taxon>
    </lineage>
</organism>
<dbReference type="InterPro" id="IPR029044">
    <property type="entry name" value="Nucleotide-diphossugar_trans"/>
</dbReference>
<dbReference type="Proteomes" id="UP000284640">
    <property type="component" value="Unassembled WGS sequence"/>
</dbReference>
<dbReference type="InterPro" id="IPR001173">
    <property type="entry name" value="Glyco_trans_2-like"/>
</dbReference>
<evidence type="ECO:0000259" key="2">
    <source>
        <dbReference type="Pfam" id="PF00535"/>
    </source>
</evidence>
<reference evidence="3 6" key="1">
    <citation type="submission" date="2015-09" db="EMBL/GenBank/DDBJ databases">
        <authorList>
            <consortium name="Pathogen Informatics"/>
        </authorList>
    </citation>
    <scope>NUCLEOTIDE SEQUENCE [LARGE SCALE GENOMIC DNA]</scope>
    <source>
        <strain evidence="3 6">2789STDY5834898</strain>
    </source>
</reference>
<dbReference type="GO" id="GO:0016758">
    <property type="term" value="F:hexosyltransferase activity"/>
    <property type="evidence" value="ECO:0007669"/>
    <property type="project" value="UniProtKB-ARBA"/>
</dbReference>
<accession>A0A174SGM0</accession>
<dbReference type="AlphaFoldDB" id="A0A174SGM0"/>
<evidence type="ECO:0000313" key="7">
    <source>
        <dbReference type="Proteomes" id="UP000260795"/>
    </source>
</evidence>
<dbReference type="Pfam" id="PF00535">
    <property type="entry name" value="Glycos_transf_2"/>
    <property type="match status" value="1"/>
</dbReference>
<dbReference type="EMBL" id="QSKL01000023">
    <property type="protein sequence ID" value="RHE56721.1"/>
    <property type="molecule type" value="Genomic_DNA"/>
</dbReference>
<proteinExistence type="predicted"/>
<evidence type="ECO:0000256" key="1">
    <source>
        <dbReference type="SAM" id="Phobius"/>
    </source>
</evidence>
<evidence type="ECO:0000313" key="5">
    <source>
        <dbReference type="EMBL" id="RHE56721.1"/>
    </source>
</evidence>
<feature type="domain" description="Glycosyltransferase 2-like" evidence="2">
    <location>
        <begin position="9"/>
        <end position="154"/>
    </location>
</feature>
<dbReference type="EMBL" id="QSRK01000031">
    <property type="protein sequence ID" value="RGL10059.1"/>
    <property type="molecule type" value="Genomic_DNA"/>
</dbReference>
<dbReference type="SUPFAM" id="SSF53448">
    <property type="entry name" value="Nucleotide-diphospho-sugar transferases"/>
    <property type="match status" value="1"/>
</dbReference>
<dbReference type="CDD" id="cd00761">
    <property type="entry name" value="Glyco_tranf_GTA_type"/>
    <property type="match status" value="1"/>
</dbReference>
<dbReference type="Gene3D" id="3.90.550.10">
    <property type="entry name" value="Spore Coat Polysaccharide Biosynthesis Protein SpsA, Chain A"/>
    <property type="match status" value="1"/>
</dbReference>
<protein>
    <submittedName>
        <fullName evidence="3 4">Glycosyltransferase</fullName>
    </submittedName>
</protein>
<name>A0A174SGM0_BACUN</name>
<evidence type="ECO:0000313" key="8">
    <source>
        <dbReference type="Proteomes" id="UP000284640"/>
    </source>
</evidence>
<evidence type="ECO:0000313" key="4">
    <source>
        <dbReference type="EMBL" id="RGL10059.1"/>
    </source>
</evidence>
<reference evidence="7 8" key="2">
    <citation type="submission" date="2018-08" db="EMBL/GenBank/DDBJ databases">
        <title>A genome reference for cultivated species of the human gut microbiota.</title>
        <authorList>
            <person name="Zou Y."/>
            <person name="Xue W."/>
            <person name="Luo G."/>
        </authorList>
    </citation>
    <scope>NUCLEOTIDE SEQUENCE [LARGE SCALE GENOMIC DNA]</scope>
    <source>
        <strain evidence="5 8">AM27-46</strain>
        <strain evidence="4 7">TF08-13</strain>
    </source>
</reference>
<evidence type="ECO:0000313" key="6">
    <source>
        <dbReference type="Proteomes" id="UP000095766"/>
    </source>
</evidence>